<dbReference type="OrthoDB" id="424753at2759"/>
<comment type="caution">
    <text evidence="10">The sequence shown here is derived from an EMBL/GenBank/DDBJ whole genome shotgun (WGS) entry which is preliminary data.</text>
</comment>
<evidence type="ECO:0000313" key="10">
    <source>
        <dbReference type="EMBL" id="OLN81167.1"/>
    </source>
</evidence>
<comment type="similarity">
    <text evidence="1">Belongs to the peptidase C2 family.</text>
</comment>
<protein>
    <submittedName>
        <fullName evidence="10">Calpain-8</fullName>
    </submittedName>
</protein>
<dbReference type="GO" id="GO:0006508">
    <property type="term" value="P:proteolysis"/>
    <property type="evidence" value="ECO:0007669"/>
    <property type="project" value="UniProtKB-KW"/>
</dbReference>
<dbReference type="STRING" id="708187.A0A1Q8R9Z2"/>
<feature type="active site" evidence="5 6">
    <location>
        <position position="159"/>
    </location>
</feature>
<gene>
    <name evidence="10" type="primary">Calpain-8</name>
    <name evidence="10" type="ORF">CCHL11_09542</name>
</gene>
<organism evidence="10 11">
    <name type="scientific">Colletotrichum chlorophyti</name>
    <dbReference type="NCBI Taxonomy" id="708187"/>
    <lineage>
        <taxon>Eukaryota</taxon>
        <taxon>Fungi</taxon>
        <taxon>Dikarya</taxon>
        <taxon>Ascomycota</taxon>
        <taxon>Pezizomycotina</taxon>
        <taxon>Sordariomycetes</taxon>
        <taxon>Hypocreomycetidae</taxon>
        <taxon>Glomerellales</taxon>
        <taxon>Glomerellaceae</taxon>
        <taxon>Colletotrichum</taxon>
    </lineage>
</organism>
<name>A0A1Q8R9Z2_9PEZI</name>
<evidence type="ECO:0000256" key="1">
    <source>
        <dbReference type="ARBA" id="ARBA00007623"/>
    </source>
</evidence>
<dbReference type="InterPro" id="IPR001300">
    <property type="entry name" value="Peptidase_C2_calpain_cat"/>
</dbReference>
<dbReference type="GO" id="GO:0004198">
    <property type="term" value="F:calcium-dependent cysteine-type endopeptidase activity"/>
    <property type="evidence" value="ECO:0007669"/>
    <property type="project" value="InterPro"/>
</dbReference>
<dbReference type="PANTHER" id="PTHR10183:SF379">
    <property type="entry name" value="CALPAIN-5"/>
    <property type="match status" value="1"/>
</dbReference>
<dbReference type="SUPFAM" id="SSF54001">
    <property type="entry name" value="Cysteine proteinases"/>
    <property type="match status" value="1"/>
</dbReference>
<feature type="region of interest" description="Disordered" evidence="8">
    <location>
        <begin position="609"/>
        <end position="660"/>
    </location>
</feature>
<dbReference type="FunFam" id="3.90.70.10:FF:000072">
    <property type="entry name" value="Cysteine proteinase"/>
    <property type="match status" value="1"/>
</dbReference>
<evidence type="ECO:0000256" key="7">
    <source>
        <dbReference type="SAM" id="Coils"/>
    </source>
</evidence>
<sequence>MPITVTKPRRTKQQPPQEIIDEFWAKFTTKTPGKATTVIPQNAYADKIGKRSATATGVCTETSYEEAAAICKAKVDKIVQECRRVNSRYRDPHYDLEFDLKFGRRDCLESLWNTKGKDPPQSSFMPKAVKRVVDIFDNPQFYIDGPTANDVRQGRDGDCWLMAALCNLSNKPGLIEKVCVAHDQDVGVYGFVFHRDGEWFSEIIDDKLYLTKPDYDEGFLERILWEDRERVNSEEAYRRIYQSNSGALYFAQCENPNETWLPLLEKAYAKAHGDYASIEGGFTGEAIEDLTGGVTSEVYTTDILDKEYFWKEKLLKVNEDCLLGCSTGFASRGWGERKGIIEMHAYSVMKAVELDGQRLVLLKNPWGKGEWKGAWSDGSKEWTPEWLQKLDHKFGDDGAFWISYHDLLKKYNIFDVTRLFSADWEVTSIWTTLSVPWTLDYHDTHFAFTISKSGPVVIVLAQLDDRYFRGLEGQYRFDLQFRLHKAGQEDYVVRSQASYRMSRSVNVELELEAGDYEVLVRLDAVRNDEVLPIEQVIRNNAKGRREKLIRIGLAYDLAHGKGKIVESAAEKVAREAEEKKRREKKRAEIKRQILEEREQEHYLRMKTIKKNQKQVAKRNAKRKANLKKLNASRPTSATQRAGTHSEIKGKMSEAPTPPRPAIKKHAQLQDLDTATQRLSISGGGQTPESLSINPGAQKPDQTSEAPLQKGETGPTLGQQLDRLNHNSEKSPYPLQDPSKETEKSVTDKRHLETESVKSDGREATPQESEEAKSEPIAPSYEEPLLCESDDDEITSLSSLSDLSERELEIEIRARERSPLGRMPSGANPALPVDEQDEFERDPWNAVAVIGLRVYYKVSENDKDEVVKLQVVRPNPYAETENEESKPLDSGEKKRKGLDVDDSAKDATLEGEIKERKKSIAPSSEDLADTAELARSGTRAVPGADPLGRVSKKYWG</sequence>
<proteinExistence type="inferred from homology"/>
<dbReference type="PROSITE" id="PS50203">
    <property type="entry name" value="CALPAIN_CAT"/>
    <property type="match status" value="1"/>
</dbReference>
<dbReference type="Pfam" id="PF00648">
    <property type="entry name" value="Peptidase_C2"/>
    <property type="match status" value="1"/>
</dbReference>
<feature type="active site" evidence="5 6">
    <location>
        <position position="344"/>
    </location>
</feature>
<evidence type="ECO:0000256" key="6">
    <source>
        <dbReference type="PROSITE-ProRule" id="PRU00239"/>
    </source>
</evidence>
<feature type="coiled-coil region" evidence="7">
    <location>
        <begin position="565"/>
        <end position="599"/>
    </location>
</feature>
<keyword evidence="7" id="KW-0175">Coiled coil</keyword>
<keyword evidence="4 6" id="KW-0788">Thiol protease</keyword>
<dbReference type="SMART" id="SM00230">
    <property type="entry name" value="CysPc"/>
    <property type="match status" value="1"/>
</dbReference>
<evidence type="ECO:0000256" key="2">
    <source>
        <dbReference type="ARBA" id="ARBA00022670"/>
    </source>
</evidence>
<dbReference type="PRINTS" id="PR00704">
    <property type="entry name" value="CALPAIN"/>
</dbReference>
<keyword evidence="2 6" id="KW-0645">Protease</keyword>
<dbReference type="AlphaFoldDB" id="A0A1Q8R9Z2"/>
<evidence type="ECO:0000313" key="11">
    <source>
        <dbReference type="Proteomes" id="UP000186583"/>
    </source>
</evidence>
<dbReference type="Proteomes" id="UP000186583">
    <property type="component" value="Unassembled WGS sequence"/>
</dbReference>
<dbReference type="InterPro" id="IPR038765">
    <property type="entry name" value="Papain-like_cys_pep_sf"/>
</dbReference>
<feature type="compositionally biased region" description="Basic and acidic residues" evidence="8">
    <location>
        <begin position="882"/>
        <end position="914"/>
    </location>
</feature>
<feature type="active site" evidence="5 6">
    <location>
        <position position="364"/>
    </location>
</feature>
<dbReference type="EMBL" id="MPGH01000261">
    <property type="protein sequence ID" value="OLN81167.1"/>
    <property type="molecule type" value="Genomic_DNA"/>
</dbReference>
<dbReference type="InterPro" id="IPR022684">
    <property type="entry name" value="Calpain_cysteine_protease"/>
</dbReference>
<dbReference type="CDD" id="cd00044">
    <property type="entry name" value="CysPc"/>
    <property type="match status" value="1"/>
</dbReference>
<feature type="compositionally biased region" description="Basic and acidic residues" evidence="8">
    <location>
        <begin position="802"/>
        <end position="818"/>
    </location>
</feature>
<dbReference type="PANTHER" id="PTHR10183">
    <property type="entry name" value="CALPAIN"/>
    <property type="match status" value="1"/>
</dbReference>
<evidence type="ECO:0000256" key="5">
    <source>
        <dbReference type="PIRSR" id="PIRSR622684-1"/>
    </source>
</evidence>
<feature type="compositionally biased region" description="Basic and acidic residues" evidence="8">
    <location>
        <begin position="737"/>
        <end position="773"/>
    </location>
</feature>
<reference evidence="10 11" key="1">
    <citation type="submission" date="2016-11" db="EMBL/GenBank/DDBJ databases">
        <title>Draft Genome Assembly of Colletotrichum chlorophyti a pathogen of herbaceous plants.</title>
        <authorList>
            <person name="Gan P."/>
            <person name="Narusaka M."/>
            <person name="Tsushima A."/>
            <person name="Narusaka Y."/>
            <person name="Takano Y."/>
            <person name="Shirasu K."/>
        </authorList>
    </citation>
    <scope>NUCLEOTIDE SEQUENCE [LARGE SCALE GENOMIC DNA]</scope>
    <source>
        <strain evidence="10 11">NTL11</strain>
    </source>
</reference>
<evidence type="ECO:0000256" key="8">
    <source>
        <dbReference type="SAM" id="MobiDB-lite"/>
    </source>
</evidence>
<accession>A0A1Q8R9Z2</accession>
<feature type="compositionally biased region" description="Basic residues" evidence="8">
    <location>
        <begin position="609"/>
        <end position="626"/>
    </location>
</feature>
<evidence type="ECO:0000259" key="9">
    <source>
        <dbReference type="PROSITE" id="PS50203"/>
    </source>
</evidence>
<feature type="region of interest" description="Disordered" evidence="8">
    <location>
        <begin position="871"/>
        <end position="955"/>
    </location>
</feature>
<dbReference type="Gene3D" id="3.90.70.10">
    <property type="entry name" value="Cysteine proteinases"/>
    <property type="match status" value="1"/>
</dbReference>
<feature type="domain" description="Calpain catalytic" evidence="9">
    <location>
        <begin position="130"/>
        <end position="420"/>
    </location>
</feature>
<keyword evidence="3 6" id="KW-0378">Hydrolase</keyword>
<feature type="region of interest" description="Disordered" evidence="8">
    <location>
        <begin position="674"/>
        <end position="836"/>
    </location>
</feature>
<evidence type="ECO:0000256" key="4">
    <source>
        <dbReference type="ARBA" id="ARBA00022807"/>
    </source>
</evidence>
<keyword evidence="11" id="KW-1185">Reference proteome</keyword>
<evidence type="ECO:0000256" key="3">
    <source>
        <dbReference type="ARBA" id="ARBA00022801"/>
    </source>
</evidence>
<feature type="compositionally biased region" description="Polar residues" evidence="8">
    <location>
        <begin position="686"/>
        <end position="705"/>
    </location>
</feature>
<feature type="compositionally biased region" description="Polar residues" evidence="8">
    <location>
        <begin position="632"/>
        <end position="642"/>
    </location>
</feature>